<keyword evidence="3" id="KW-1185">Reference proteome</keyword>
<feature type="transmembrane region" description="Helical" evidence="1">
    <location>
        <begin position="261"/>
        <end position="282"/>
    </location>
</feature>
<proteinExistence type="predicted"/>
<organism evidence="2 3">
    <name type="scientific">Gordonia humi</name>
    <dbReference type="NCBI Taxonomy" id="686429"/>
    <lineage>
        <taxon>Bacteria</taxon>
        <taxon>Bacillati</taxon>
        <taxon>Actinomycetota</taxon>
        <taxon>Actinomycetes</taxon>
        <taxon>Mycobacteriales</taxon>
        <taxon>Gordoniaceae</taxon>
        <taxon>Gordonia</taxon>
    </lineage>
</organism>
<dbReference type="EMBL" id="JACIFP010000001">
    <property type="protein sequence ID" value="MBB4135860.1"/>
    <property type="molecule type" value="Genomic_DNA"/>
</dbReference>
<keyword evidence="1" id="KW-0472">Membrane</keyword>
<keyword evidence="1" id="KW-1133">Transmembrane helix</keyword>
<evidence type="ECO:0000313" key="2">
    <source>
        <dbReference type="EMBL" id="MBB4135860.1"/>
    </source>
</evidence>
<feature type="transmembrane region" description="Helical" evidence="1">
    <location>
        <begin position="77"/>
        <end position="94"/>
    </location>
</feature>
<dbReference type="InterPro" id="IPR014550">
    <property type="entry name" value="UCP028704_OpgC"/>
</dbReference>
<name>A0A840F6K7_9ACTN</name>
<dbReference type="Pfam" id="PF10129">
    <property type="entry name" value="OpgC_C"/>
    <property type="match status" value="1"/>
</dbReference>
<feature type="transmembrane region" description="Helical" evidence="1">
    <location>
        <begin position="326"/>
        <end position="343"/>
    </location>
</feature>
<gene>
    <name evidence="2" type="ORF">BKA16_002412</name>
</gene>
<keyword evidence="1" id="KW-0812">Transmembrane</keyword>
<feature type="transmembrane region" description="Helical" evidence="1">
    <location>
        <begin position="160"/>
        <end position="181"/>
    </location>
</feature>
<dbReference type="AlphaFoldDB" id="A0A840F6K7"/>
<feature type="transmembrane region" description="Helical" evidence="1">
    <location>
        <begin position="222"/>
        <end position="241"/>
    </location>
</feature>
<feature type="transmembrane region" description="Helical" evidence="1">
    <location>
        <begin position="303"/>
        <end position="320"/>
    </location>
</feature>
<comment type="caution">
    <text evidence="2">The sequence shown here is derived from an EMBL/GenBank/DDBJ whole genome shotgun (WGS) entry which is preliminary data.</text>
</comment>
<dbReference type="Proteomes" id="UP000551501">
    <property type="component" value="Unassembled WGS sequence"/>
</dbReference>
<feature type="transmembrane region" description="Helical" evidence="1">
    <location>
        <begin position="193"/>
        <end position="210"/>
    </location>
</feature>
<protein>
    <recommendedName>
        <fullName evidence="4">Acyltransferase</fullName>
    </recommendedName>
</protein>
<evidence type="ECO:0000313" key="3">
    <source>
        <dbReference type="Proteomes" id="UP000551501"/>
    </source>
</evidence>
<evidence type="ECO:0008006" key="4">
    <source>
        <dbReference type="Google" id="ProtNLM"/>
    </source>
</evidence>
<evidence type="ECO:0000256" key="1">
    <source>
        <dbReference type="SAM" id="Phobius"/>
    </source>
</evidence>
<feature type="transmembrane region" description="Helical" evidence="1">
    <location>
        <begin position="134"/>
        <end position="153"/>
    </location>
</feature>
<accession>A0A840F6K7</accession>
<dbReference type="PANTHER" id="PTHR38592:SF3">
    <property type="entry name" value="BLL4819 PROTEIN"/>
    <property type="match status" value="1"/>
</dbReference>
<feature type="transmembrane region" description="Helical" evidence="1">
    <location>
        <begin position="12"/>
        <end position="30"/>
    </location>
</feature>
<sequence>MRRDLSIDALRGLAIFSMVSLHFASGTRLAEPTHAFPYMDGMSAFVLLSGLVLGIVHHRWTDRFSIRYSLARLARRIAVLYVCQAVIGLAAVWASTTMSGRDFRAIAVLPYRPSLGTKIEWALTLRYLPGGGNILLLYLIMMVLSAVAIPLLVRGWWLAVAASSLVLYAVSLTTSGSWMMIRSAPDWYHVQNWASWQALFLLALVVGWQWEAWRVPERVDAALAVLIAVSLVAAFTLQDVVRSTDVLPHAGMLVDKVTLGPVRLVVAFLVATTLYGCFVRVLRWTRRDVLRPLVSTGARSLDAYVIQAVCLLAVPAMVLPRPWSNGQAMCLAVVVFAVCWAWAEIRVRFGIDKLHRLPARAVAASARRFDRRERVS</sequence>
<dbReference type="RefSeq" id="WP_343067392.1">
    <property type="nucleotide sequence ID" value="NZ_BAABHL010000040.1"/>
</dbReference>
<feature type="transmembrane region" description="Helical" evidence="1">
    <location>
        <begin position="36"/>
        <end position="56"/>
    </location>
</feature>
<reference evidence="2 3" key="1">
    <citation type="submission" date="2020-08" db="EMBL/GenBank/DDBJ databases">
        <title>Sequencing the genomes of 1000 actinobacteria strains.</title>
        <authorList>
            <person name="Klenk H.-P."/>
        </authorList>
    </citation>
    <scope>NUCLEOTIDE SEQUENCE [LARGE SCALE GENOMIC DNA]</scope>
    <source>
        <strain evidence="2 3">DSM 45298</strain>
    </source>
</reference>
<dbReference type="PANTHER" id="PTHR38592">
    <property type="entry name" value="BLL4819 PROTEIN"/>
    <property type="match status" value="1"/>
</dbReference>